<dbReference type="EMBL" id="SNRW01009209">
    <property type="protein sequence ID" value="KAA6378340.1"/>
    <property type="molecule type" value="Genomic_DNA"/>
</dbReference>
<organism evidence="1 2">
    <name type="scientific">Streblomastix strix</name>
    <dbReference type="NCBI Taxonomy" id="222440"/>
    <lineage>
        <taxon>Eukaryota</taxon>
        <taxon>Metamonada</taxon>
        <taxon>Preaxostyla</taxon>
        <taxon>Oxymonadida</taxon>
        <taxon>Streblomastigidae</taxon>
        <taxon>Streblomastix</taxon>
    </lineage>
</organism>
<reference evidence="1 2" key="1">
    <citation type="submission" date="2019-03" db="EMBL/GenBank/DDBJ databases">
        <title>Single cell metagenomics reveals metabolic interactions within the superorganism composed of flagellate Streblomastix strix and complex community of Bacteroidetes bacteria on its surface.</title>
        <authorList>
            <person name="Treitli S.C."/>
            <person name="Kolisko M."/>
            <person name="Husnik F."/>
            <person name="Keeling P."/>
            <person name="Hampl V."/>
        </authorList>
    </citation>
    <scope>NUCLEOTIDE SEQUENCE [LARGE SCALE GENOMIC DNA]</scope>
    <source>
        <strain evidence="1">ST1C</strain>
    </source>
</reference>
<protein>
    <submittedName>
        <fullName evidence="1">Uncharacterized protein</fullName>
    </submittedName>
</protein>
<accession>A0A5J4V7I3</accession>
<gene>
    <name evidence="1" type="ORF">EZS28_026134</name>
</gene>
<evidence type="ECO:0000313" key="1">
    <source>
        <dbReference type="EMBL" id="KAA6378340.1"/>
    </source>
</evidence>
<name>A0A5J4V7I3_9EUKA</name>
<dbReference type="AlphaFoldDB" id="A0A5J4V7I3"/>
<comment type="caution">
    <text evidence="1">The sequence shown here is derived from an EMBL/GenBank/DDBJ whole genome shotgun (WGS) entry which is preliminary data.</text>
</comment>
<evidence type="ECO:0000313" key="2">
    <source>
        <dbReference type="Proteomes" id="UP000324800"/>
    </source>
</evidence>
<sequence>MKPIVSGIVKKQRYYKAQNISKLLDFESLKSNENTQQYVMLHALALLEVNCTLHGTELASITRKKITVDTDCIKIIVAKRKAKNGWRQIKIGPRFYRTICPVVVLSK</sequence>
<dbReference type="Proteomes" id="UP000324800">
    <property type="component" value="Unassembled WGS sequence"/>
</dbReference>
<proteinExistence type="predicted"/>